<organism evidence="3 4">
    <name type="scientific">Flavimaricola marinus</name>
    <dbReference type="NCBI Taxonomy" id="1819565"/>
    <lineage>
        <taxon>Bacteria</taxon>
        <taxon>Pseudomonadati</taxon>
        <taxon>Pseudomonadota</taxon>
        <taxon>Alphaproteobacteria</taxon>
        <taxon>Rhodobacterales</taxon>
        <taxon>Paracoccaceae</taxon>
        <taxon>Flavimaricola</taxon>
    </lineage>
</organism>
<dbReference type="EMBL" id="FXZK01000002">
    <property type="protein sequence ID" value="SMY07543.1"/>
    <property type="molecule type" value="Genomic_DNA"/>
</dbReference>
<dbReference type="RefSeq" id="WP_093991730.1">
    <property type="nucleotide sequence ID" value="NZ_FXZK01000002.1"/>
</dbReference>
<evidence type="ECO:0000313" key="4">
    <source>
        <dbReference type="Proteomes" id="UP000201613"/>
    </source>
</evidence>
<keyword evidence="1" id="KW-0812">Transmembrane</keyword>
<dbReference type="OrthoDB" id="9804804at2"/>
<evidence type="ECO:0000256" key="1">
    <source>
        <dbReference type="SAM" id="Phobius"/>
    </source>
</evidence>
<proteinExistence type="predicted"/>
<sequence>MAINVGTLDRAIRIVVGVVLIGAPFLSGLAVFDAGWATVASIIVGLVMLATATMRFCPLYTLFGIQTCKVS</sequence>
<feature type="transmembrane region" description="Helical" evidence="1">
    <location>
        <begin position="38"/>
        <end position="63"/>
    </location>
</feature>
<dbReference type="InterPro" id="IPR021309">
    <property type="entry name" value="YgaP-like_TM"/>
</dbReference>
<dbReference type="Pfam" id="PF11127">
    <property type="entry name" value="YgaP-like_TM"/>
    <property type="match status" value="1"/>
</dbReference>
<feature type="transmembrane region" description="Helical" evidence="1">
    <location>
        <begin position="12"/>
        <end position="32"/>
    </location>
</feature>
<protein>
    <recommendedName>
        <fullName evidence="2">Inner membrane protein YgaP-like transmembrane domain-containing protein</fullName>
    </recommendedName>
</protein>
<dbReference type="AlphaFoldDB" id="A0A238LDB4"/>
<dbReference type="Proteomes" id="UP000201613">
    <property type="component" value="Unassembled WGS sequence"/>
</dbReference>
<evidence type="ECO:0000259" key="2">
    <source>
        <dbReference type="Pfam" id="PF11127"/>
    </source>
</evidence>
<name>A0A238LDB4_9RHOB</name>
<feature type="domain" description="Inner membrane protein YgaP-like transmembrane" evidence="2">
    <location>
        <begin position="1"/>
        <end position="70"/>
    </location>
</feature>
<accession>A0A238LDB4</accession>
<keyword evidence="1" id="KW-1133">Transmembrane helix</keyword>
<keyword evidence="4" id="KW-1185">Reference proteome</keyword>
<gene>
    <name evidence="3" type="ORF">LOM8899_01679</name>
</gene>
<reference evidence="3 4" key="1">
    <citation type="submission" date="2017-05" db="EMBL/GenBank/DDBJ databases">
        <authorList>
            <person name="Song R."/>
            <person name="Chenine A.L."/>
            <person name="Ruprecht R.M."/>
        </authorList>
    </citation>
    <scope>NUCLEOTIDE SEQUENCE [LARGE SCALE GENOMIC DNA]</scope>
    <source>
        <strain evidence="3 4">CECT 8899</strain>
    </source>
</reference>
<keyword evidence="1" id="KW-0472">Membrane</keyword>
<evidence type="ECO:0000313" key="3">
    <source>
        <dbReference type="EMBL" id="SMY07543.1"/>
    </source>
</evidence>